<dbReference type="AlphaFoldDB" id="A0A9P7GVV5"/>
<dbReference type="SUPFAM" id="SSF50475">
    <property type="entry name" value="FMN-binding split barrel"/>
    <property type="match status" value="1"/>
</dbReference>
<dbReference type="OrthoDB" id="539398at2759"/>
<dbReference type="PANTHER" id="PTHR39336">
    <property type="entry name" value="PYRIDOXAMINE PHOSPHATE OXIDASE FAMILY PROTEIN (AFU_ORTHOLOGUE AFUA_6G11440)"/>
    <property type="match status" value="1"/>
</dbReference>
<keyword evidence="3" id="KW-1185">Reference proteome</keyword>
<keyword evidence="1" id="KW-0472">Membrane</keyword>
<sequence length="265" mass="29464">MFGEIPDFLIAWLAKQQIFWVASAPLTADGLINISPKGVEGTFHVANSRKVWYEDLSGSGVETISHIRENGRVTILFNAFDGPPRIVRLYGKGYVYEFGTPEYNELLPEGTRHPGSRAAIALEVFKVATTCGYSVPFYEFKAHRTQLLEWAAKKEAADRDAELTVGFSSACTPRVQTGMKRWWEERNTTSLDGLPGVVSAHVSDEIFMSKPIAKKSQYEVVGVKSKVVKALAPLDFRILVAFFVGMLVTSIYQRLVVAAHTFLIV</sequence>
<dbReference type="Gene3D" id="2.30.110.10">
    <property type="entry name" value="Electron Transport, Fmn-binding Protein, Chain A"/>
    <property type="match status" value="1"/>
</dbReference>
<proteinExistence type="predicted"/>
<keyword evidence="1" id="KW-1133">Transmembrane helix</keyword>
<comment type="caution">
    <text evidence="2">The sequence shown here is derived from an EMBL/GenBank/DDBJ whole genome shotgun (WGS) entry which is preliminary data.</text>
</comment>
<evidence type="ECO:0000313" key="2">
    <source>
        <dbReference type="EMBL" id="KAG5653817.1"/>
    </source>
</evidence>
<dbReference type="PANTHER" id="PTHR39336:SF3">
    <property type="entry name" value="PYRIDOXAMINE PHOSPHATE OXIDASE"/>
    <property type="match status" value="1"/>
</dbReference>
<dbReference type="EMBL" id="JABCKI010000032">
    <property type="protein sequence ID" value="KAG5653817.1"/>
    <property type="molecule type" value="Genomic_DNA"/>
</dbReference>
<organism evidence="2 3">
    <name type="scientific">Sphagnurus paluster</name>
    <dbReference type="NCBI Taxonomy" id="117069"/>
    <lineage>
        <taxon>Eukaryota</taxon>
        <taxon>Fungi</taxon>
        <taxon>Dikarya</taxon>
        <taxon>Basidiomycota</taxon>
        <taxon>Agaricomycotina</taxon>
        <taxon>Agaricomycetes</taxon>
        <taxon>Agaricomycetidae</taxon>
        <taxon>Agaricales</taxon>
        <taxon>Tricholomatineae</taxon>
        <taxon>Lyophyllaceae</taxon>
        <taxon>Sphagnurus</taxon>
    </lineage>
</organism>
<keyword evidence="1" id="KW-0812">Transmembrane</keyword>
<gene>
    <name evidence="2" type="ORF">H0H81_010285</name>
</gene>
<reference evidence="2" key="1">
    <citation type="submission" date="2021-02" db="EMBL/GenBank/DDBJ databases">
        <authorList>
            <person name="Nieuwenhuis M."/>
            <person name="Van De Peppel L.J.J."/>
        </authorList>
    </citation>
    <scope>NUCLEOTIDE SEQUENCE</scope>
    <source>
        <strain evidence="2">D49</strain>
    </source>
</reference>
<feature type="transmembrane region" description="Helical" evidence="1">
    <location>
        <begin position="234"/>
        <end position="252"/>
    </location>
</feature>
<dbReference type="Proteomes" id="UP000717328">
    <property type="component" value="Unassembled WGS sequence"/>
</dbReference>
<dbReference type="InterPro" id="IPR012349">
    <property type="entry name" value="Split_barrel_FMN-bd"/>
</dbReference>
<evidence type="ECO:0000313" key="3">
    <source>
        <dbReference type="Proteomes" id="UP000717328"/>
    </source>
</evidence>
<evidence type="ECO:0008006" key="4">
    <source>
        <dbReference type="Google" id="ProtNLM"/>
    </source>
</evidence>
<protein>
    <recommendedName>
        <fullName evidence="4">Pyridoxamine 5'-phosphate oxidase putative domain-containing protein</fullName>
    </recommendedName>
</protein>
<name>A0A9P7GVV5_9AGAR</name>
<accession>A0A9P7GVV5</accession>
<reference evidence="2" key="2">
    <citation type="submission" date="2021-10" db="EMBL/GenBank/DDBJ databases">
        <title>Phylogenomics reveals ancestral predisposition of the termite-cultivated fungus Termitomyces towards a domesticated lifestyle.</title>
        <authorList>
            <person name="Auxier B."/>
            <person name="Grum-Grzhimaylo A."/>
            <person name="Cardenas M.E."/>
            <person name="Lodge J.D."/>
            <person name="Laessoe T."/>
            <person name="Pedersen O."/>
            <person name="Smith M.E."/>
            <person name="Kuyper T.W."/>
            <person name="Franco-Molano E.A."/>
            <person name="Baroni T.J."/>
            <person name="Aanen D.K."/>
        </authorList>
    </citation>
    <scope>NUCLEOTIDE SEQUENCE</scope>
    <source>
        <strain evidence="2">D49</strain>
    </source>
</reference>
<evidence type="ECO:0000256" key="1">
    <source>
        <dbReference type="SAM" id="Phobius"/>
    </source>
</evidence>